<evidence type="ECO:0000259" key="5">
    <source>
        <dbReference type="Pfam" id="PF00884"/>
    </source>
</evidence>
<dbReference type="Pfam" id="PF00884">
    <property type="entry name" value="Sulfatase"/>
    <property type="match status" value="1"/>
</dbReference>
<sequence length="768" mass="85903">MRLKNGFIVALSAGALFGGMTASGRERPNVVFILSDDHRYDLMSFMGNPYIKTPNIDRLAGDGIVFQNAFCASPLCTPSRASFWTGRYPEKTGAPCIVDEPAGFLELSRIFAEDLHDSGYTTAFIGKWHLGDGKNPKRGFDHWASWDWVGHDFNYTIQENGRPVQMTGFTDDNTSRMAAEYIQQHAADKQPFFLYLGLKAPHLPYAYPERLEHAFDGIDIPKPSTFDEDYAQTGKRGLENVCIRAADWVHGIPKFGNWENYVKSYYRAAQSIDESVGTVVQALEKAGIDDNTLVIYSSDHGYHIGDHGLTEKHFTYRNVLHIPMIMRLPGLIKKGTVSDELVSAIDVAPTVLDLCGVKAAESMDGKSLIPLLKNKGVDPAPRDNIFCAFDADTDRVILRGNACVRTKEHKLIWFSDIDHYELYDVHKDPDEMNNLIAQPEYAPVFKEMKARLKQKLQESSWGQLKKHPMTGTCYVLGPVAEKDEEAVRQELNVPGIDYSHSVKGYKWTPVKACGALMLGEEFGKAGDRGFIAFPVNNKKDSIGFLQIDVSKNGLPMMGVWGGDVVFGNKLAERLLGRKEGFHQRFFQYCPPIRPGHNDVVIEFAVQSGKAPVFETVLTFADSLLELPSMNFGEAAGPVPLRLGGEQHQLVRIGLPGGVMQIKTTGGDAYTWVQVPQKFDPQKLNRIEFEYQSCTGLDEIQIFFGPNVRKENSVVTGPIDVSNVWKKCRVDFSALPNYDRSVPFFRFDFGRRTGREIKVRNILLTGEGI</sequence>
<organism evidence="6 7">
    <name type="scientific">Tichowtungia aerotolerans</name>
    <dbReference type="NCBI Taxonomy" id="2697043"/>
    <lineage>
        <taxon>Bacteria</taxon>
        <taxon>Pseudomonadati</taxon>
        <taxon>Kiritimatiellota</taxon>
        <taxon>Tichowtungiia</taxon>
        <taxon>Tichowtungiales</taxon>
        <taxon>Tichowtungiaceae</taxon>
        <taxon>Tichowtungia</taxon>
    </lineage>
</organism>
<evidence type="ECO:0000313" key="6">
    <source>
        <dbReference type="EMBL" id="QHI69794.1"/>
    </source>
</evidence>
<dbReference type="InterPro" id="IPR024607">
    <property type="entry name" value="Sulfatase_CS"/>
</dbReference>
<dbReference type="EMBL" id="CP047593">
    <property type="protein sequence ID" value="QHI69794.1"/>
    <property type="molecule type" value="Genomic_DNA"/>
</dbReference>
<dbReference type="PROSITE" id="PS00523">
    <property type="entry name" value="SULFATASE_1"/>
    <property type="match status" value="1"/>
</dbReference>
<evidence type="ECO:0000313" key="7">
    <source>
        <dbReference type="Proteomes" id="UP000464954"/>
    </source>
</evidence>
<evidence type="ECO:0000256" key="3">
    <source>
        <dbReference type="ARBA" id="ARBA00022801"/>
    </source>
</evidence>
<dbReference type="AlphaFoldDB" id="A0A6P1MB73"/>
<evidence type="ECO:0000256" key="2">
    <source>
        <dbReference type="ARBA" id="ARBA00022723"/>
    </source>
</evidence>
<accession>A0A6P1MB73</accession>
<dbReference type="SUPFAM" id="SSF53649">
    <property type="entry name" value="Alkaline phosphatase-like"/>
    <property type="match status" value="1"/>
</dbReference>
<proteinExistence type="inferred from homology"/>
<evidence type="ECO:0000256" key="4">
    <source>
        <dbReference type="ARBA" id="ARBA00022837"/>
    </source>
</evidence>
<gene>
    <name evidence="6" type="ORF">GT409_10145</name>
</gene>
<dbReference type="KEGG" id="taer:GT409_10145"/>
<keyword evidence="4" id="KW-0106">Calcium</keyword>
<dbReference type="PANTHER" id="PTHR42693:SF53">
    <property type="entry name" value="ENDO-4-O-SULFATASE"/>
    <property type="match status" value="1"/>
</dbReference>
<dbReference type="GO" id="GO:0046872">
    <property type="term" value="F:metal ion binding"/>
    <property type="evidence" value="ECO:0007669"/>
    <property type="project" value="UniProtKB-KW"/>
</dbReference>
<dbReference type="RefSeq" id="WP_160628976.1">
    <property type="nucleotide sequence ID" value="NZ_CP047593.1"/>
</dbReference>
<dbReference type="Gene3D" id="3.40.720.10">
    <property type="entry name" value="Alkaline Phosphatase, subunit A"/>
    <property type="match status" value="1"/>
</dbReference>
<dbReference type="InterPro" id="IPR000917">
    <property type="entry name" value="Sulfatase_N"/>
</dbReference>
<name>A0A6P1MB73_9BACT</name>
<protein>
    <submittedName>
        <fullName evidence="6">Sulfatase-like hydrolase/transferase</fullName>
    </submittedName>
</protein>
<dbReference type="GO" id="GO:0016740">
    <property type="term" value="F:transferase activity"/>
    <property type="evidence" value="ECO:0007669"/>
    <property type="project" value="UniProtKB-KW"/>
</dbReference>
<keyword evidence="6" id="KW-0808">Transferase</keyword>
<comment type="similarity">
    <text evidence="1">Belongs to the sulfatase family.</text>
</comment>
<dbReference type="InterPro" id="IPR017850">
    <property type="entry name" value="Alkaline_phosphatase_core_sf"/>
</dbReference>
<feature type="domain" description="Sulfatase N-terminal" evidence="5">
    <location>
        <begin position="28"/>
        <end position="357"/>
    </location>
</feature>
<dbReference type="Proteomes" id="UP000464954">
    <property type="component" value="Chromosome"/>
</dbReference>
<keyword evidence="7" id="KW-1185">Reference proteome</keyword>
<dbReference type="PROSITE" id="PS00149">
    <property type="entry name" value="SULFATASE_2"/>
    <property type="match status" value="1"/>
</dbReference>
<keyword evidence="3 6" id="KW-0378">Hydrolase</keyword>
<dbReference type="InterPro" id="IPR050738">
    <property type="entry name" value="Sulfatase"/>
</dbReference>
<reference evidence="6 7" key="1">
    <citation type="submission" date="2020-01" db="EMBL/GenBank/DDBJ databases">
        <title>Ponticoccus aerotolerans gen. nov., sp. nov., an anaerobic bacterium and proposal of Ponticoccusceae fam. nov., Ponticoccusles ord. nov. and Ponticoccuse classis nov. in the phylum Kiritimatiellaeota.</title>
        <authorList>
            <person name="Zhou L.Y."/>
            <person name="Du Z.J."/>
        </authorList>
    </citation>
    <scope>NUCLEOTIDE SEQUENCE [LARGE SCALE GENOMIC DNA]</scope>
    <source>
        <strain evidence="6 7">S-5007</strain>
    </source>
</reference>
<dbReference type="PANTHER" id="PTHR42693">
    <property type="entry name" value="ARYLSULFATASE FAMILY MEMBER"/>
    <property type="match status" value="1"/>
</dbReference>
<evidence type="ECO:0000256" key="1">
    <source>
        <dbReference type="ARBA" id="ARBA00008779"/>
    </source>
</evidence>
<dbReference type="GO" id="GO:0004065">
    <property type="term" value="F:arylsulfatase activity"/>
    <property type="evidence" value="ECO:0007669"/>
    <property type="project" value="TreeGrafter"/>
</dbReference>
<keyword evidence="2" id="KW-0479">Metal-binding</keyword>